<accession>A0A1C6R6Z2</accession>
<dbReference type="Proteomes" id="UP000199699">
    <property type="component" value="Unassembled WGS sequence"/>
</dbReference>
<proteinExistence type="predicted"/>
<dbReference type="STRING" id="145857.GA0070616_0009"/>
<keyword evidence="4" id="KW-1185">Reference proteome</keyword>
<organism evidence="2 4">
    <name type="scientific">Micromonospora nigra</name>
    <dbReference type="NCBI Taxonomy" id="145857"/>
    <lineage>
        <taxon>Bacteria</taxon>
        <taxon>Bacillati</taxon>
        <taxon>Actinomycetota</taxon>
        <taxon>Actinomycetes</taxon>
        <taxon>Micromonosporales</taxon>
        <taxon>Micromonosporaceae</taxon>
        <taxon>Micromonospora</taxon>
    </lineage>
</organism>
<feature type="region of interest" description="Disordered" evidence="1">
    <location>
        <begin position="1"/>
        <end position="25"/>
    </location>
</feature>
<reference evidence="2 4" key="1">
    <citation type="submission" date="2016-06" db="EMBL/GenBank/DDBJ databases">
        <authorList>
            <person name="Kjaerup R.B."/>
            <person name="Dalgaard T.S."/>
            <person name="Juul-Madsen H.R."/>
        </authorList>
    </citation>
    <scope>NUCLEOTIDE SEQUENCE [LARGE SCALE GENOMIC DNA]</scope>
    <source>
        <strain evidence="2 4">DSM 43818</strain>
    </source>
</reference>
<dbReference type="EMBL" id="FMHT01000001">
    <property type="protein sequence ID" value="SCL12780.1"/>
    <property type="molecule type" value="Genomic_DNA"/>
</dbReference>
<protein>
    <submittedName>
        <fullName evidence="2">Uncharacterized protein</fullName>
    </submittedName>
</protein>
<evidence type="ECO:0000313" key="2">
    <source>
        <dbReference type="EMBL" id="SCL12780.1"/>
    </source>
</evidence>
<sequence>MLTTPTEGLDREESPTMTRQATGKPRSRWVLLPCGRHSVTLWGNAKPPTSCDDCAPQR</sequence>
<evidence type="ECO:0000313" key="3">
    <source>
        <dbReference type="EMBL" id="SCL12816.1"/>
    </source>
</evidence>
<evidence type="ECO:0000313" key="4">
    <source>
        <dbReference type="Proteomes" id="UP000199699"/>
    </source>
</evidence>
<dbReference type="EMBL" id="FMHT01000001">
    <property type="protein sequence ID" value="SCL12816.1"/>
    <property type="molecule type" value="Genomic_DNA"/>
</dbReference>
<name>A0A1C6R6Z2_9ACTN</name>
<evidence type="ECO:0000256" key="1">
    <source>
        <dbReference type="SAM" id="MobiDB-lite"/>
    </source>
</evidence>
<dbReference type="AlphaFoldDB" id="A0A1C6R6Z2"/>
<gene>
    <name evidence="2" type="ORF">GA0070616_0009</name>
    <name evidence="3" type="ORF">GA0070616_0030</name>
</gene>